<protein>
    <submittedName>
        <fullName evidence="4">Putative secreted protein</fullName>
    </submittedName>
</protein>
<dbReference type="NCBIfam" id="TIGR03063">
    <property type="entry name" value="srtB_target"/>
    <property type="match status" value="1"/>
</dbReference>
<feature type="signal peptide" evidence="3">
    <location>
        <begin position="1"/>
        <end position="24"/>
    </location>
</feature>
<keyword evidence="3" id="KW-0732">Signal</keyword>
<keyword evidence="2" id="KW-0812">Transmembrane</keyword>
<organism evidence="4 5">
    <name type="scientific">Frisingicoccus caecimuris</name>
    <dbReference type="NCBI Taxonomy" id="1796636"/>
    <lineage>
        <taxon>Bacteria</taxon>
        <taxon>Bacillati</taxon>
        <taxon>Bacillota</taxon>
        <taxon>Clostridia</taxon>
        <taxon>Lachnospirales</taxon>
        <taxon>Lachnospiraceae</taxon>
        <taxon>Frisingicoccus</taxon>
    </lineage>
</organism>
<evidence type="ECO:0000256" key="3">
    <source>
        <dbReference type="SAM" id="SignalP"/>
    </source>
</evidence>
<dbReference type="EMBL" id="SLXA01000011">
    <property type="protein sequence ID" value="TCO83931.1"/>
    <property type="molecule type" value="Genomic_DNA"/>
</dbReference>
<gene>
    <name evidence="4" type="ORF">EV212_11183</name>
</gene>
<evidence type="ECO:0000256" key="2">
    <source>
        <dbReference type="SAM" id="Phobius"/>
    </source>
</evidence>
<dbReference type="InterPro" id="IPR017502">
    <property type="entry name" value="Sortase_SrtB_target"/>
</dbReference>
<evidence type="ECO:0000313" key="4">
    <source>
        <dbReference type="EMBL" id="TCO83931.1"/>
    </source>
</evidence>
<feature type="compositionally biased region" description="Basic and acidic residues" evidence="1">
    <location>
        <begin position="359"/>
        <end position="371"/>
    </location>
</feature>
<keyword evidence="2" id="KW-0472">Membrane</keyword>
<proteinExistence type="predicted"/>
<keyword evidence="2" id="KW-1133">Transmembrane helix</keyword>
<evidence type="ECO:0000313" key="5">
    <source>
        <dbReference type="Proteomes" id="UP000295711"/>
    </source>
</evidence>
<feature type="compositionally biased region" description="Acidic residues" evidence="1">
    <location>
        <begin position="75"/>
        <end position="88"/>
    </location>
</feature>
<feature type="transmembrane region" description="Helical" evidence="2">
    <location>
        <begin position="384"/>
        <end position="404"/>
    </location>
</feature>
<dbReference type="Proteomes" id="UP000295711">
    <property type="component" value="Unassembled WGS sequence"/>
</dbReference>
<sequence>MSKKKLVMAILLAFTLSLSMISTAIVHAQEATSQAGEVKSTDSESQSDEPEQSTSSENESDEPELTTGETIGETDVTESESTEPEPLEYEPSLTLVSSTWTGQSDIVLEAQAKGGNYSDREIYLYVGKESIGGIRVTPEVNLDSDGNGKIVFKNSDLQNAAMFGPNGEEEINWSEIDQMEIGIYFERDGQYKGRIIYVPVDFAVSGPTEPTEPTEPSETTTITNESGVTMVLPEGAPDQLELTVTVSGGAEEKAAVQKVIQVDGDKIKTFDLSLLFSGQPYEYNGQFTSTVSLPVPEGWNLDALALYYFNESTKEVTPVLFSVDRENGTVVFATNHFSKYVLVQKDAAVEDENGETTEETVKETTKKESAKVTDTPKTGDSANVGLYTALLIISALGIAAVALLRKKI</sequence>
<dbReference type="OrthoDB" id="2081414at2"/>
<reference evidence="4 5" key="1">
    <citation type="submission" date="2019-03" db="EMBL/GenBank/DDBJ databases">
        <title>Genomic Encyclopedia of Type Strains, Phase IV (KMG-IV): sequencing the most valuable type-strain genomes for metagenomic binning, comparative biology and taxonomic classification.</title>
        <authorList>
            <person name="Goeker M."/>
        </authorList>
    </citation>
    <scope>NUCLEOTIDE SEQUENCE [LARGE SCALE GENOMIC DNA]</scope>
    <source>
        <strain evidence="4 5">DSM 28559</strain>
    </source>
</reference>
<dbReference type="AlphaFoldDB" id="A0A4R2LE38"/>
<dbReference type="RefSeq" id="WP_132092949.1">
    <property type="nucleotide sequence ID" value="NZ_JANKAQ010000012.1"/>
</dbReference>
<feature type="region of interest" description="Disordered" evidence="1">
    <location>
        <begin position="351"/>
        <end position="375"/>
    </location>
</feature>
<name>A0A4R2LE38_9FIRM</name>
<comment type="caution">
    <text evidence="4">The sequence shown here is derived from an EMBL/GenBank/DDBJ whole genome shotgun (WGS) entry which is preliminary data.</text>
</comment>
<keyword evidence="5" id="KW-1185">Reference proteome</keyword>
<feature type="chain" id="PRO_5039257505" evidence="3">
    <location>
        <begin position="25"/>
        <end position="408"/>
    </location>
</feature>
<accession>A0A4R2LE38</accession>
<feature type="region of interest" description="Disordered" evidence="1">
    <location>
        <begin position="30"/>
        <end position="93"/>
    </location>
</feature>
<evidence type="ECO:0000256" key="1">
    <source>
        <dbReference type="SAM" id="MobiDB-lite"/>
    </source>
</evidence>